<feature type="domain" description="SHOCT" evidence="2">
    <location>
        <begin position="27"/>
        <end position="53"/>
    </location>
</feature>
<name>A0A645CJT4_9ZZZZ</name>
<evidence type="ECO:0000256" key="1">
    <source>
        <dbReference type="SAM" id="MobiDB-lite"/>
    </source>
</evidence>
<protein>
    <recommendedName>
        <fullName evidence="2">SHOCT domain-containing protein</fullName>
    </recommendedName>
</protein>
<dbReference type="EMBL" id="VSSQ01027798">
    <property type="protein sequence ID" value="MPM77220.1"/>
    <property type="molecule type" value="Genomic_DNA"/>
</dbReference>
<evidence type="ECO:0000259" key="2">
    <source>
        <dbReference type="Pfam" id="PF09851"/>
    </source>
</evidence>
<organism evidence="3">
    <name type="scientific">bioreactor metagenome</name>
    <dbReference type="NCBI Taxonomy" id="1076179"/>
    <lineage>
        <taxon>unclassified sequences</taxon>
        <taxon>metagenomes</taxon>
        <taxon>ecological metagenomes</taxon>
    </lineage>
</organism>
<proteinExistence type="predicted"/>
<dbReference type="Pfam" id="PF09851">
    <property type="entry name" value="SHOCT"/>
    <property type="match status" value="1"/>
</dbReference>
<comment type="caution">
    <text evidence="3">The sequence shown here is derived from an EMBL/GenBank/DDBJ whole genome shotgun (WGS) entry which is preliminary data.</text>
</comment>
<evidence type="ECO:0000313" key="3">
    <source>
        <dbReference type="EMBL" id="MPM77220.1"/>
    </source>
</evidence>
<gene>
    <name evidence="3" type="ORF">SDC9_124220</name>
</gene>
<sequence length="55" mass="5897">MQRNPSANSAVESSAPSPSPTADTATEIQKFFDLKEKGIISEDEFAAKKTQLLGI</sequence>
<dbReference type="InterPro" id="IPR018649">
    <property type="entry name" value="SHOCT"/>
</dbReference>
<accession>A0A645CJT4</accession>
<dbReference type="AlphaFoldDB" id="A0A645CJT4"/>
<feature type="region of interest" description="Disordered" evidence="1">
    <location>
        <begin position="1"/>
        <end position="24"/>
    </location>
</feature>
<reference evidence="3" key="1">
    <citation type="submission" date="2019-08" db="EMBL/GenBank/DDBJ databases">
        <authorList>
            <person name="Kucharzyk K."/>
            <person name="Murdoch R.W."/>
            <person name="Higgins S."/>
            <person name="Loffler F."/>
        </authorList>
    </citation>
    <scope>NUCLEOTIDE SEQUENCE</scope>
</reference>